<gene>
    <name evidence="2" type="primary">SET5</name>
    <name evidence="2" type="ORF">SNAT2548_LOCUS999</name>
</gene>
<dbReference type="AlphaFoldDB" id="A0A812GUZ3"/>
<dbReference type="Proteomes" id="UP000604046">
    <property type="component" value="Unassembled WGS sequence"/>
</dbReference>
<dbReference type="CDD" id="cd20071">
    <property type="entry name" value="SET_SMYD"/>
    <property type="match status" value="1"/>
</dbReference>
<keyword evidence="3" id="KW-1185">Reference proteome</keyword>
<organism evidence="2 3">
    <name type="scientific">Symbiodinium natans</name>
    <dbReference type="NCBI Taxonomy" id="878477"/>
    <lineage>
        <taxon>Eukaryota</taxon>
        <taxon>Sar</taxon>
        <taxon>Alveolata</taxon>
        <taxon>Dinophyceae</taxon>
        <taxon>Suessiales</taxon>
        <taxon>Symbiodiniaceae</taxon>
        <taxon>Symbiodinium</taxon>
    </lineage>
</organism>
<dbReference type="EMBL" id="CAJNDS010000050">
    <property type="protein sequence ID" value="CAE6935156.1"/>
    <property type="molecule type" value="Genomic_DNA"/>
</dbReference>
<evidence type="ECO:0000313" key="2">
    <source>
        <dbReference type="EMBL" id="CAE6935156.1"/>
    </source>
</evidence>
<dbReference type="InterPro" id="IPR046341">
    <property type="entry name" value="SET_dom_sf"/>
</dbReference>
<feature type="domain" description="SET" evidence="1">
    <location>
        <begin position="107"/>
        <end position="159"/>
    </location>
</feature>
<proteinExistence type="predicted"/>
<dbReference type="SUPFAM" id="SSF82199">
    <property type="entry name" value="SET domain"/>
    <property type="match status" value="1"/>
</dbReference>
<protein>
    <submittedName>
        <fullName evidence="2">SET5 protein</fullName>
    </submittedName>
</protein>
<dbReference type="PANTHER" id="PTHR47332:SF2">
    <property type="entry name" value="SET-6"/>
    <property type="match status" value="1"/>
</dbReference>
<dbReference type="InterPro" id="IPR053185">
    <property type="entry name" value="SET_domain_protein"/>
</dbReference>
<evidence type="ECO:0000313" key="3">
    <source>
        <dbReference type="Proteomes" id="UP000604046"/>
    </source>
</evidence>
<name>A0A812GUZ3_9DINO</name>
<dbReference type="PANTHER" id="PTHR47332">
    <property type="entry name" value="SET DOMAIN-CONTAINING PROTEIN 5"/>
    <property type="match status" value="1"/>
</dbReference>
<accession>A0A812GUZ3</accession>
<dbReference type="Gene3D" id="2.170.270.10">
    <property type="entry name" value="SET domain"/>
    <property type="match status" value="1"/>
</dbReference>
<dbReference type="InterPro" id="IPR001214">
    <property type="entry name" value="SET_dom"/>
</dbReference>
<comment type="caution">
    <text evidence="2">The sequence shown here is derived from an EMBL/GenBank/DDBJ whole genome shotgun (WGS) entry which is preliminary data.</text>
</comment>
<evidence type="ECO:0000259" key="1">
    <source>
        <dbReference type="Pfam" id="PF00856"/>
    </source>
</evidence>
<reference evidence="2" key="1">
    <citation type="submission" date="2021-02" db="EMBL/GenBank/DDBJ databases">
        <authorList>
            <person name="Dougan E. K."/>
            <person name="Rhodes N."/>
            <person name="Thang M."/>
            <person name="Chan C."/>
        </authorList>
    </citation>
    <scope>NUCLEOTIDE SEQUENCE</scope>
</reference>
<dbReference type="OrthoDB" id="438641at2759"/>
<dbReference type="Pfam" id="PF00856">
    <property type="entry name" value="SET"/>
    <property type="match status" value="1"/>
</dbReference>
<sequence>MPSSSKVSVVVEDSPILLVEDLPEEDPSGTLWAVDPEGYLHRCRRARSKKALEEFRRLGAETRNVVLSLHVPERTAPGFEDWRAEEEASMGDEEAFQFLRVLRANGIEVPGGRTGLYATACRANHACKPRARLCVGADGRVRVVALTDILAGEEVTVSYLSESDLLEPGSIRRKLLGQTWGFLCQCQRCTMPDDRRSFTCPSCRGGTIGFQSRYVQLGAATAELDGWAVCPSCGEMPEAEEMASLEQLWAGRHRQLQPWCRGAGGRAVLRSFLQPSAPVISRHVLEEMNEELGDPEQLEADVTEVQPKDHGSTRPTAAQELAKDLAAAVHLHRDLMSSQRDAAPDGEAHWLAADAAGAALEAGLLLLKTSGAKGEMQDAFQAQVDALALGPEELARAADCRLRSLQRALGKETLTLEAAEVLRLKAQCLDLSDKVEEAAAVRRRALKVAAALLPSELPGSLGPVEDAALDETVYGIISQIEGD</sequence>